<accession>A0A932HZD4</accession>
<dbReference type="InterPro" id="IPR036102">
    <property type="entry name" value="OsmC/Ohrsf"/>
</dbReference>
<dbReference type="Gene3D" id="3.30.300.20">
    <property type="match status" value="1"/>
</dbReference>
<dbReference type="InterPro" id="IPR015946">
    <property type="entry name" value="KH_dom-like_a/b"/>
</dbReference>
<sequence>MTDKPLNPFEQSTAPGERITDKPELPRQGFAMHLEADTETIEGETHLKLGRSRGFEVYSDEPPHIGGTNRFAPPMSYLAMGIGF</sequence>
<comment type="caution">
    <text evidence="2">The sequence shown here is derived from an EMBL/GenBank/DDBJ whole genome shotgun (WGS) entry which is preliminary data.</text>
</comment>
<organism evidence="2 3">
    <name type="scientific">Tectimicrobiota bacterium</name>
    <dbReference type="NCBI Taxonomy" id="2528274"/>
    <lineage>
        <taxon>Bacteria</taxon>
        <taxon>Pseudomonadati</taxon>
        <taxon>Nitrospinota/Tectimicrobiota group</taxon>
        <taxon>Candidatus Tectimicrobiota</taxon>
    </lineage>
</organism>
<feature type="region of interest" description="Disordered" evidence="1">
    <location>
        <begin position="1"/>
        <end position="24"/>
    </location>
</feature>
<dbReference type="SUPFAM" id="SSF82784">
    <property type="entry name" value="OsmC-like"/>
    <property type="match status" value="1"/>
</dbReference>
<proteinExistence type="predicted"/>
<reference evidence="2" key="1">
    <citation type="submission" date="2020-07" db="EMBL/GenBank/DDBJ databases">
        <title>Huge and variable diversity of episymbiotic CPR bacteria and DPANN archaea in groundwater ecosystems.</title>
        <authorList>
            <person name="He C.Y."/>
            <person name="Keren R."/>
            <person name="Whittaker M."/>
            <person name="Farag I.F."/>
            <person name="Doudna J."/>
            <person name="Cate J.H.D."/>
            <person name="Banfield J.F."/>
        </authorList>
    </citation>
    <scope>NUCLEOTIDE SEQUENCE</scope>
    <source>
        <strain evidence="2">NC_groundwater_763_Ag_S-0.2um_68_21</strain>
    </source>
</reference>
<name>A0A932HZD4_UNCTE</name>
<evidence type="ECO:0000256" key="1">
    <source>
        <dbReference type="SAM" id="MobiDB-lite"/>
    </source>
</evidence>
<dbReference type="EMBL" id="JACPUR010000004">
    <property type="protein sequence ID" value="MBI3126484.1"/>
    <property type="molecule type" value="Genomic_DNA"/>
</dbReference>
<protein>
    <submittedName>
        <fullName evidence="2">Uncharacterized protein</fullName>
    </submittedName>
</protein>
<evidence type="ECO:0000313" key="3">
    <source>
        <dbReference type="Proteomes" id="UP000782312"/>
    </source>
</evidence>
<dbReference type="Proteomes" id="UP000782312">
    <property type="component" value="Unassembled WGS sequence"/>
</dbReference>
<gene>
    <name evidence="2" type="ORF">HYZ11_02635</name>
</gene>
<evidence type="ECO:0000313" key="2">
    <source>
        <dbReference type="EMBL" id="MBI3126484.1"/>
    </source>
</evidence>
<dbReference type="AlphaFoldDB" id="A0A932HZD4"/>